<dbReference type="GO" id="GO:0006612">
    <property type="term" value="P:protein targeting to membrane"/>
    <property type="evidence" value="ECO:0007669"/>
    <property type="project" value="TreeGrafter"/>
</dbReference>
<dbReference type="InterPro" id="IPR039859">
    <property type="entry name" value="PFA4/ZDH16/20/ERF2-like"/>
</dbReference>
<comment type="subcellular location">
    <subcellularLocation>
        <location evidence="1">Membrane</location>
        <topology evidence="1">Multi-pass membrane protein</topology>
    </subcellularLocation>
</comment>
<evidence type="ECO:0000256" key="2">
    <source>
        <dbReference type="ARBA" id="ARBA00022679"/>
    </source>
</evidence>
<comment type="similarity">
    <text evidence="7">Belongs to the DHHC palmitoyltransferase family.</text>
</comment>
<dbReference type="AlphaFoldDB" id="A0A3Q2Y5S2"/>
<dbReference type="Proteomes" id="UP000264820">
    <property type="component" value="Unplaced"/>
</dbReference>
<keyword evidence="4 7" id="KW-1133">Transmembrane helix</keyword>
<dbReference type="GO" id="GO:0019706">
    <property type="term" value="F:protein-cysteine S-palmitoyltransferase activity"/>
    <property type="evidence" value="ECO:0007669"/>
    <property type="project" value="UniProtKB-EC"/>
</dbReference>
<dbReference type="PANTHER" id="PTHR22883">
    <property type="entry name" value="ZINC FINGER DHHC DOMAIN CONTAINING PROTEIN"/>
    <property type="match status" value="1"/>
</dbReference>
<reference evidence="10" key="2">
    <citation type="submission" date="2025-09" db="UniProtKB">
        <authorList>
            <consortium name="Ensembl"/>
        </authorList>
    </citation>
    <scope>IDENTIFICATION</scope>
</reference>
<evidence type="ECO:0000256" key="3">
    <source>
        <dbReference type="ARBA" id="ARBA00022692"/>
    </source>
</evidence>
<evidence type="ECO:0000313" key="10">
    <source>
        <dbReference type="Ensembl" id="ENSHCOP00000012378.1"/>
    </source>
</evidence>
<keyword evidence="6 7" id="KW-0012">Acyltransferase</keyword>
<dbReference type="GO" id="GO:0005794">
    <property type="term" value="C:Golgi apparatus"/>
    <property type="evidence" value="ECO:0007669"/>
    <property type="project" value="TreeGrafter"/>
</dbReference>
<comment type="catalytic activity">
    <reaction evidence="7">
        <text>L-cysteinyl-[protein] + hexadecanoyl-CoA = S-hexadecanoyl-L-cysteinyl-[protein] + CoA</text>
        <dbReference type="Rhea" id="RHEA:36683"/>
        <dbReference type="Rhea" id="RHEA-COMP:10131"/>
        <dbReference type="Rhea" id="RHEA-COMP:11032"/>
        <dbReference type="ChEBI" id="CHEBI:29950"/>
        <dbReference type="ChEBI" id="CHEBI:57287"/>
        <dbReference type="ChEBI" id="CHEBI:57379"/>
        <dbReference type="ChEBI" id="CHEBI:74151"/>
        <dbReference type="EC" id="2.3.1.225"/>
    </reaction>
</comment>
<feature type="domain" description="Palmitoyltransferase DHHC" evidence="9">
    <location>
        <begin position="124"/>
        <end position="273"/>
    </location>
</feature>
<keyword evidence="2 7" id="KW-0808">Transferase</keyword>
<evidence type="ECO:0000313" key="11">
    <source>
        <dbReference type="Proteomes" id="UP000264820"/>
    </source>
</evidence>
<feature type="transmembrane region" description="Helical" evidence="7">
    <location>
        <begin position="42"/>
        <end position="63"/>
    </location>
</feature>
<keyword evidence="3 7" id="KW-0812">Transmembrane</keyword>
<dbReference type="EC" id="2.3.1.225" evidence="7"/>
<accession>A0A3Q2Y5S2</accession>
<evidence type="ECO:0000256" key="4">
    <source>
        <dbReference type="ARBA" id="ARBA00022989"/>
    </source>
</evidence>
<evidence type="ECO:0000256" key="5">
    <source>
        <dbReference type="ARBA" id="ARBA00023136"/>
    </source>
</evidence>
<feature type="transmembrane region" description="Helical" evidence="7">
    <location>
        <begin position="169"/>
        <end position="193"/>
    </location>
</feature>
<evidence type="ECO:0000259" key="9">
    <source>
        <dbReference type="Pfam" id="PF01529"/>
    </source>
</evidence>
<keyword evidence="11" id="KW-1185">Reference proteome</keyword>
<dbReference type="GO" id="GO:0005783">
    <property type="term" value="C:endoplasmic reticulum"/>
    <property type="evidence" value="ECO:0007669"/>
    <property type="project" value="TreeGrafter"/>
</dbReference>
<dbReference type="Ensembl" id="ENSHCOT00000019384.1">
    <property type="protein sequence ID" value="ENSHCOP00000012378.1"/>
    <property type="gene ID" value="ENSHCOG00000015433.1"/>
</dbReference>
<organism evidence="10 11">
    <name type="scientific">Hippocampus comes</name>
    <name type="common">Tiger tail seahorse</name>
    <dbReference type="NCBI Taxonomy" id="109280"/>
    <lineage>
        <taxon>Eukaryota</taxon>
        <taxon>Metazoa</taxon>
        <taxon>Chordata</taxon>
        <taxon>Craniata</taxon>
        <taxon>Vertebrata</taxon>
        <taxon>Euteleostomi</taxon>
        <taxon>Actinopterygii</taxon>
        <taxon>Neopterygii</taxon>
        <taxon>Teleostei</taxon>
        <taxon>Neoteleostei</taxon>
        <taxon>Acanthomorphata</taxon>
        <taxon>Syngnathiaria</taxon>
        <taxon>Syngnathiformes</taxon>
        <taxon>Syngnathoidei</taxon>
        <taxon>Syngnathidae</taxon>
        <taxon>Hippocampus</taxon>
    </lineage>
</organism>
<dbReference type="GeneTree" id="ENSGT00940000161608"/>
<feature type="transmembrane region" description="Helical" evidence="7">
    <location>
        <begin position="231"/>
        <end position="261"/>
    </location>
</feature>
<sequence>MNVLNGKLRRTAPMQGSSRNELVSSKTPRVNGWTWPPQVFQVIAWLLYNYLAVVAFGMFIPLLPLPWNHVQGFSCVEALFLNSSGIYHVAAVTIDPADASVRAKKTYTGPMPLFDRTVQLHVIQDLHCYLCEVKVYVLKHCSICNKCVSDFDHHCKWLNNCVGGRNYRYFFAAVTSAAVGAGLLVTVILFVFIQHYLDPNVLRSNPQFHSLLANDTWLVFLPSAPVKTSSAGLLIVAFVSAMLSLTCLLLLWHLLCFHFYLCKSNSSLNQRISKELIVSPRPPGLQPPPPKKKNRTTHLTKAQWI</sequence>
<dbReference type="PANTHER" id="PTHR22883:SF22">
    <property type="entry name" value="PALMITOYLTRANSFERASE ZDHHC11-RELATED"/>
    <property type="match status" value="1"/>
</dbReference>
<evidence type="ECO:0000256" key="7">
    <source>
        <dbReference type="RuleBase" id="RU079119"/>
    </source>
</evidence>
<feature type="region of interest" description="Disordered" evidence="8">
    <location>
        <begin position="279"/>
        <end position="305"/>
    </location>
</feature>
<dbReference type="InterPro" id="IPR001594">
    <property type="entry name" value="Palmitoyltrfase_DHHC"/>
</dbReference>
<protein>
    <recommendedName>
        <fullName evidence="7">Palmitoyltransferase</fullName>
        <ecNumber evidence="7">2.3.1.225</ecNumber>
    </recommendedName>
</protein>
<dbReference type="PROSITE" id="PS50216">
    <property type="entry name" value="DHHC"/>
    <property type="match status" value="1"/>
</dbReference>
<feature type="compositionally biased region" description="Pro residues" evidence="8">
    <location>
        <begin position="280"/>
        <end position="289"/>
    </location>
</feature>
<keyword evidence="5 7" id="KW-0472">Membrane</keyword>
<evidence type="ECO:0000256" key="1">
    <source>
        <dbReference type="ARBA" id="ARBA00004141"/>
    </source>
</evidence>
<reference evidence="10" key="1">
    <citation type="submission" date="2025-08" db="UniProtKB">
        <authorList>
            <consortium name="Ensembl"/>
        </authorList>
    </citation>
    <scope>IDENTIFICATION</scope>
</reference>
<name>A0A3Q2Y5S2_HIPCM</name>
<comment type="domain">
    <text evidence="7">The DHHC domain is required for palmitoyltransferase activity.</text>
</comment>
<evidence type="ECO:0000256" key="6">
    <source>
        <dbReference type="ARBA" id="ARBA00023315"/>
    </source>
</evidence>
<proteinExistence type="inferred from homology"/>
<evidence type="ECO:0000256" key="8">
    <source>
        <dbReference type="SAM" id="MobiDB-lite"/>
    </source>
</evidence>
<dbReference type="Pfam" id="PF01529">
    <property type="entry name" value="DHHC"/>
    <property type="match status" value="1"/>
</dbReference>
<dbReference type="GO" id="GO:0016020">
    <property type="term" value="C:membrane"/>
    <property type="evidence" value="ECO:0007669"/>
    <property type="project" value="UniProtKB-SubCell"/>
</dbReference>